<dbReference type="PROSITE" id="PS50043">
    <property type="entry name" value="HTH_LUXR_2"/>
    <property type="match status" value="1"/>
</dbReference>
<evidence type="ECO:0000313" key="6">
    <source>
        <dbReference type="EMBL" id="MBG8553131.1"/>
    </source>
</evidence>
<dbReference type="Gene3D" id="3.40.50.2300">
    <property type="match status" value="1"/>
</dbReference>
<dbReference type="PRINTS" id="PR00038">
    <property type="entry name" value="HTHLUXR"/>
</dbReference>
<dbReference type="InterPro" id="IPR016032">
    <property type="entry name" value="Sig_transdc_resp-reg_C-effctor"/>
</dbReference>
<evidence type="ECO:0000256" key="3">
    <source>
        <dbReference type="PROSITE-ProRule" id="PRU00169"/>
    </source>
</evidence>
<name>A0ABS0KZ78_9BACT</name>
<dbReference type="CDD" id="cd06170">
    <property type="entry name" value="LuxR_C_like"/>
    <property type="match status" value="1"/>
</dbReference>
<dbReference type="Pfam" id="PF00196">
    <property type="entry name" value="GerE"/>
    <property type="match status" value="1"/>
</dbReference>
<dbReference type="PANTHER" id="PTHR43214">
    <property type="entry name" value="TWO-COMPONENT RESPONSE REGULATOR"/>
    <property type="match status" value="1"/>
</dbReference>
<protein>
    <submittedName>
        <fullName evidence="6">Response regulator transcription factor</fullName>
    </submittedName>
</protein>
<dbReference type="InterPro" id="IPR000792">
    <property type="entry name" value="Tscrpt_reg_LuxR_C"/>
</dbReference>
<sequence>MIRVLLTDDHAIIREGIRALLVKEPGVEVVGEANNGRELLELLATTPADVVLMDINMPEMDGLTATRLVREQYPETRVLALSMLDHPEYVHNMMAAGATGYVLKNAGKDEITFAIRSVAAGRQFLCSELGFIMLHKVLAFVSEPEASPAAKPGGFSRREIEVLKLLAEGLTTNEIADKLFTSRRTIETHRQNIIEKAQVKNTASLIRYAALQGLL</sequence>
<evidence type="ECO:0000313" key="7">
    <source>
        <dbReference type="Proteomes" id="UP000601099"/>
    </source>
</evidence>
<dbReference type="CDD" id="cd17535">
    <property type="entry name" value="REC_NarL-like"/>
    <property type="match status" value="1"/>
</dbReference>
<dbReference type="InterPro" id="IPR039420">
    <property type="entry name" value="WalR-like"/>
</dbReference>
<dbReference type="EMBL" id="JADWYK010000003">
    <property type="protein sequence ID" value="MBG8553131.1"/>
    <property type="molecule type" value="Genomic_DNA"/>
</dbReference>
<feature type="modified residue" description="4-aspartylphosphate" evidence="3">
    <location>
        <position position="54"/>
    </location>
</feature>
<dbReference type="SUPFAM" id="SSF46894">
    <property type="entry name" value="C-terminal effector domain of the bipartite response regulators"/>
    <property type="match status" value="1"/>
</dbReference>
<proteinExistence type="predicted"/>
<feature type="domain" description="HTH luxR-type" evidence="4">
    <location>
        <begin position="148"/>
        <end position="213"/>
    </location>
</feature>
<evidence type="ECO:0000259" key="4">
    <source>
        <dbReference type="PROSITE" id="PS50043"/>
    </source>
</evidence>
<dbReference type="Proteomes" id="UP000601099">
    <property type="component" value="Unassembled WGS sequence"/>
</dbReference>
<gene>
    <name evidence="6" type="ORF">I5L79_06215</name>
</gene>
<organism evidence="6 7">
    <name type="scientific">Hymenobacter guriensis</name>
    <dbReference type="NCBI Taxonomy" id="2793065"/>
    <lineage>
        <taxon>Bacteria</taxon>
        <taxon>Pseudomonadati</taxon>
        <taxon>Bacteroidota</taxon>
        <taxon>Cytophagia</taxon>
        <taxon>Cytophagales</taxon>
        <taxon>Hymenobacteraceae</taxon>
        <taxon>Hymenobacter</taxon>
    </lineage>
</organism>
<keyword evidence="2" id="KW-0238">DNA-binding</keyword>
<keyword evidence="7" id="KW-1185">Reference proteome</keyword>
<evidence type="ECO:0000256" key="2">
    <source>
        <dbReference type="ARBA" id="ARBA00023125"/>
    </source>
</evidence>
<dbReference type="SUPFAM" id="SSF52172">
    <property type="entry name" value="CheY-like"/>
    <property type="match status" value="1"/>
</dbReference>
<dbReference type="PROSITE" id="PS50110">
    <property type="entry name" value="RESPONSE_REGULATORY"/>
    <property type="match status" value="1"/>
</dbReference>
<evidence type="ECO:0000256" key="1">
    <source>
        <dbReference type="ARBA" id="ARBA00022553"/>
    </source>
</evidence>
<dbReference type="InterPro" id="IPR058245">
    <property type="entry name" value="NreC/VraR/RcsB-like_REC"/>
</dbReference>
<dbReference type="Pfam" id="PF00072">
    <property type="entry name" value="Response_reg"/>
    <property type="match status" value="1"/>
</dbReference>
<dbReference type="InterPro" id="IPR011006">
    <property type="entry name" value="CheY-like_superfamily"/>
</dbReference>
<feature type="domain" description="Response regulatory" evidence="5">
    <location>
        <begin position="3"/>
        <end position="119"/>
    </location>
</feature>
<evidence type="ECO:0000259" key="5">
    <source>
        <dbReference type="PROSITE" id="PS50110"/>
    </source>
</evidence>
<accession>A0ABS0KZ78</accession>
<dbReference type="PANTHER" id="PTHR43214:SF43">
    <property type="entry name" value="TWO-COMPONENT RESPONSE REGULATOR"/>
    <property type="match status" value="1"/>
</dbReference>
<dbReference type="SMART" id="SM00448">
    <property type="entry name" value="REC"/>
    <property type="match status" value="1"/>
</dbReference>
<comment type="caution">
    <text evidence="6">The sequence shown here is derived from an EMBL/GenBank/DDBJ whole genome shotgun (WGS) entry which is preliminary data.</text>
</comment>
<reference evidence="6 7" key="1">
    <citation type="submission" date="2020-11" db="EMBL/GenBank/DDBJ databases">
        <title>Hymenobacter sp.</title>
        <authorList>
            <person name="Kim M.K."/>
        </authorList>
    </citation>
    <scope>NUCLEOTIDE SEQUENCE [LARGE SCALE GENOMIC DNA]</scope>
    <source>
        <strain evidence="6 7">BT594</strain>
    </source>
</reference>
<dbReference type="InterPro" id="IPR001789">
    <property type="entry name" value="Sig_transdc_resp-reg_receiver"/>
</dbReference>
<dbReference type="RefSeq" id="WP_196954165.1">
    <property type="nucleotide sequence ID" value="NZ_JADWYK010000003.1"/>
</dbReference>
<dbReference type="SMART" id="SM00421">
    <property type="entry name" value="HTH_LUXR"/>
    <property type="match status" value="1"/>
</dbReference>
<keyword evidence="1 3" id="KW-0597">Phosphoprotein</keyword>